<evidence type="ECO:0000313" key="1">
    <source>
        <dbReference type="EMBL" id="KAF7845609.1"/>
    </source>
</evidence>
<gene>
    <name evidence="1" type="ORF">G2W53_002514</name>
</gene>
<organism evidence="1 2">
    <name type="scientific">Senna tora</name>
    <dbReference type="NCBI Taxonomy" id="362788"/>
    <lineage>
        <taxon>Eukaryota</taxon>
        <taxon>Viridiplantae</taxon>
        <taxon>Streptophyta</taxon>
        <taxon>Embryophyta</taxon>
        <taxon>Tracheophyta</taxon>
        <taxon>Spermatophyta</taxon>
        <taxon>Magnoliopsida</taxon>
        <taxon>eudicotyledons</taxon>
        <taxon>Gunneridae</taxon>
        <taxon>Pentapetalae</taxon>
        <taxon>rosids</taxon>
        <taxon>fabids</taxon>
        <taxon>Fabales</taxon>
        <taxon>Fabaceae</taxon>
        <taxon>Caesalpinioideae</taxon>
        <taxon>Cassia clade</taxon>
        <taxon>Senna</taxon>
    </lineage>
</organism>
<keyword evidence="2" id="KW-1185">Reference proteome</keyword>
<dbReference type="AlphaFoldDB" id="A0A835CKE7"/>
<dbReference type="EMBL" id="JAAIUW010000001">
    <property type="protein sequence ID" value="KAF7845609.1"/>
    <property type="molecule type" value="Genomic_DNA"/>
</dbReference>
<sequence length="34" mass="3683">MTWRMTRVLWGPGSGATCRRMDAGFVGGVVPARC</sequence>
<protein>
    <submittedName>
        <fullName evidence="1">Uncharacterized protein</fullName>
    </submittedName>
</protein>
<comment type="caution">
    <text evidence="1">The sequence shown here is derived from an EMBL/GenBank/DDBJ whole genome shotgun (WGS) entry which is preliminary data.</text>
</comment>
<proteinExistence type="predicted"/>
<dbReference type="Proteomes" id="UP000634136">
    <property type="component" value="Unassembled WGS sequence"/>
</dbReference>
<reference evidence="1" key="1">
    <citation type="submission" date="2020-09" db="EMBL/GenBank/DDBJ databases">
        <title>Genome-Enabled Discovery of Anthraquinone Biosynthesis in Senna tora.</title>
        <authorList>
            <person name="Kang S.-H."/>
            <person name="Pandey R.P."/>
            <person name="Lee C.-M."/>
            <person name="Sim J.-S."/>
            <person name="Jeong J.-T."/>
            <person name="Choi B.-S."/>
            <person name="Jung M."/>
            <person name="Ginzburg D."/>
            <person name="Zhao K."/>
            <person name="Won S.Y."/>
            <person name="Oh T.-J."/>
            <person name="Yu Y."/>
            <person name="Kim N.-H."/>
            <person name="Lee O.R."/>
            <person name="Lee T.-H."/>
            <person name="Bashyal P."/>
            <person name="Kim T.-S."/>
            <person name="Lee W.-H."/>
            <person name="Kawkins C."/>
            <person name="Kim C.-K."/>
            <person name="Kim J.S."/>
            <person name="Ahn B.O."/>
            <person name="Rhee S.Y."/>
            <person name="Sohng J.K."/>
        </authorList>
    </citation>
    <scope>NUCLEOTIDE SEQUENCE</scope>
    <source>
        <tissue evidence="1">Leaf</tissue>
    </source>
</reference>
<name>A0A835CKE7_9FABA</name>
<evidence type="ECO:0000313" key="2">
    <source>
        <dbReference type="Proteomes" id="UP000634136"/>
    </source>
</evidence>
<accession>A0A835CKE7</accession>